<dbReference type="Gene3D" id="3.20.20.80">
    <property type="entry name" value="Glycosidases"/>
    <property type="match status" value="1"/>
</dbReference>
<organism evidence="11 12">
    <name type="scientific">Euzebyella saccharophila</name>
    <dbReference type="NCBI Taxonomy" id="679664"/>
    <lineage>
        <taxon>Bacteria</taxon>
        <taxon>Pseudomonadati</taxon>
        <taxon>Bacteroidota</taxon>
        <taxon>Flavobacteriia</taxon>
        <taxon>Flavobacteriales</taxon>
        <taxon>Flavobacteriaceae</taxon>
        <taxon>Euzebyella</taxon>
    </lineage>
</organism>
<evidence type="ECO:0000256" key="10">
    <source>
        <dbReference type="RuleBase" id="RU361175"/>
    </source>
</evidence>
<dbReference type="InterPro" id="IPR033132">
    <property type="entry name" value="GH_1_N_CS"/>
</dbReference>
<evidence type="ECO:0000256" key="7">
    <source>
        <dbReference type="ARBA" id="ARBA00023295"/>
    </source>
</evidence>
<dbReference type="PROSITE" id="PS00572">
    <property type="entry name" value="GLYCOSYL_HYDROL_F1_1"/>
    <property type="match status" value="1"/>
</dbReference>
<dbReference type="GO" id="GO:0008422">
    <property type="term" value="F:beta-glucosidase activity"/>
    <property type="evidence" value="ECO:0007669"/>
    <property type="project" value="UniProtKB-EC"/>
</dbReference>
<dbReference type="InterPro" id="IPR017736">
    <property type="entry name" value="Glyco_hydro_1_beta-glucosidase"/>
</dbReference>
<dbReference type="Proteomes" id="UP001595814">
    <property type="component" value="Unassembled WGS sequence"/>
</dbReference>
<comment type="similarity">
    <text evidence="2 10">Belongs to the glycosyl hydrolase 1 family.</text>
</comment>
<evidence type="ECO:0000256" key="4">
    <source>
        <dbReference type="ARBA" id="ARBA00022801"/>
    </source>
</evidence>
<gene>
    <name evidence="11" type="ORF">ACFOUT_07335</name>
</gene>
<dbReference type="InterPro" id="IPR001360">
    <property type="entry name" value="Glyco_hydro_1"/>
</dbReference>
<evidence type="ECO:0000256" key="1">
    <source>
        <dbReference type="ARBA" id="ARBA00000448"/>
    </source>
</evidence>
<keyword evidence="6" id="KW-0119">Carbohydrate metabolism</keyword>
<dbReference type="EC" id="3.2.1.21" evidence="3 10"/>
<protein>
    <recommendedName>
        <fullName evidence="3 10">Beta-glucosidase</fullName>
        <ecNumber evidence="3 10">3.2.1.21</ecNumber>
    </recommendedName>
</protein>
<evidence type="ECO:0000256" key="8">
    <source>
        <dbReference type="ARBA" id="ARBA00023326"/>
    </source>
</evidence>
<evidence type="ECO:0000313" key="11">
    <source>
        <dbReference type="EMBL" id="MFC4095682.1"/>
    </source>
</evidence>
<reference evidence="12" key="1">
    <citation type="journal article" date="2019" name="Int. J. Syst. Evol. Microbiol.">
        <title>The Global Catalogue of Microorganisms (GCM) 10K type strain sequencing project: providing services to taxonomists for standard genome sequencing and annotation.</title>
        <authorList>
            <consortium name="The Broad Institute Genomics Platform"/>
            <consortium name="The Broad Institute Genome Sequencing Center for Infectious Disease"/>
            <person name="Wu L."/>
            <person name="Ma J."/>
        </authorList>
    </citation>
    <scope>NUCLEOTIDE SEQUENCE [LARGE SCALE GENOMIC DNA]</scope>
    <source>
        <strain evidence="12">CECT 7477</strain>
    </source>
</reference>
<evidence type="ECO:0000256" key="6">
    <source>
        <dbReference type="ARBA" id="ARBA00023277"/>
    </source>
</evidence>
<keyword evidence="4 10" id="KW-0378">Hydrolase</keyword>
<dbReference type="PRINTS" id="PR00131">
    <property type="entry name" value="GLHYDRLASE1"/>
</dbReference>
<comment type="caution">
    <text evidence="11">The sequence shown here is derived from an EMBL/GenBank/DDBJ whole genome shotgun (WGS) entry which is preliminary data.</text>
</comment>
<feature type="active site" description="Nucleophile" evidence="9">
    <location>
        <position position="366"/>
    </location>
</feature>
<keyword evidence="7 10" id="KW-0326">Glycosidase</keyword>
<comment type="catalytic activity">
    <reaction evidence="1 10">
        <text>Hydrolysis of terminal, non-reducing beta-D-glucosyl residues with release of beta-D-glucose.</text>
        <dbReference type="EC" id="3.2.1.21"/>
    </reaction>
</comment>
<dbReference type="Pfam" id="PF00232">
    <property type="entry name" value="Glyco_hydro_1"/>
    <property type="match status" value="1"/>
</dbReference>
<evidence type="ECO:0000313" key="12">
    <source>
        <dbReference type="Proteomes" id="UP001595814"/>
    </source>
</evidence>
<dbReference type="SUPFAM" id="SSF51445">
    <property type="entry name" value="(Trans)glycosidases"/>
    <property type="match status" value="1"/>
</dbReference>
<dbReference type="InterPro" id="IPR018120">
    <property type="entry name" value="Glyco_hydro_1_AS"/>
</dbReference>
<keyword evidence="8" id="KW-0624">Polysaccharide degradation</keyword>
<proteinExistence type="inferred from homology"/>
<dbReference type="InterPro" id="IPR017853">
    <property type="entry name" value="GH"/>
</dbReference>
<dbReference type="EMBL" id="JBHSAW010000004">
    <property type="protein sequence ID" value="MFC4095682.1"/>
    <property type="molecule type" value="Genomic_DNA"/>
</dbReference>
<accession>A0ABV8JMZ3</accession>
<dbReference type="PANTHER" id="PTHR10353:SF36">
    <property type="entry name" value="LP05116P"/>
    <property type="match status" value="1"/>
</dbReference>
<dbReference type="NCBIfam" id="TIGR03356">
    <property type="entry name" value="BGL"/>
    <property type="match status" value="1"/>
</dbReference>
<dbReference type="PANTHER" id="PTHR10353">
    <property type="entry name" value="GLYCOSYL HYDROLASE"/>
    <property type="match status" value="1"/>
</dbReference>
<dbReference type="RefSeq" id="WP_192460659.1">
    <property type="nucleotide sequence ID" value="NZ_JACYFJ010000001.1"/>
</dbReference>
<evidence type="ECO:0000256" key="2">
    <source>
        <dbReference type="ARBA" id="ARBA00010838"/>
    </source>
</evidence>
<evidence type="ECO:0000256" key="5">
    <source>
        <dbReference type="ARBA" id="ARBA00023001"/>
    </source>
</evidence>
<evidence type="ECO:0000256" key="9">
    <source>
        <dbReference type="PROSITE-ProRule" id="PRU10055"/>
    </source>
</evidence>
<dbReference type="PROSITE" id="PS00653">
    <property type="entry name" value="GLYCOSYL_HYDROL_F1_2"/>
    <property type="match status" value="1"/>
</dbReference>
<evidence type="ECO:0000256" key="3">
    <source>
        <dbReference type="ARBA" id="ARBA00012744"/>
    </source>
</evidence>
<sequence>MPNFKSKKEGATIDKKAFPKNFVWGVSTAAYQIEGAYNADDKGTSIWDQFVLKKGAIYGGQTAQVACDFYHRYQEDILLMKSMNIENFRFSLAWTRIIPEGQGTVSQAGIDFYNRIINFCLEQGIVPWVTLYHWDLPQVLEDKGGWSNREVLQWFENYVEVCTKAFGDRVKNWMVLNEPMVFTGAGYFLGVHAPGKKGLQNFLPAVHYATLSQALGGRIIRKNVPNANIGTTFSCSQITPNSDKKKDLRAAEKADALLNRLFVEPTLGLGYPMESVPVLEKIRKYIQPGDMENCLFDFDFIGIQNYTREVVRHSYTVPYLRAKIVKATKRKVQTTLMDWEVYPPSIYEMITKFSNYEKVKKVIVTENGAAFEDRLDHGEVNDPQRTQYLQNYIGQVHKAAEENKKVAGYFVWTFTDNFEWAEGYFPRFGLVHIDFKTQKRTIKASGKWYRSFLKESEVLVNQEKNTVSN</sequence>
<keyword evidence="12" id="KW-1185">Reference proteome</keyword>
<name>A0ABV8JMZ3_9FLAO</name>
<keyword evidence="5" id="KW-0136">Cellulose degradation</keyword>